<name>A0AAV4PSF2_9ARAC</name>
<organism evidence="2 3">
    <name type="scientific">Caerostris darwini</name>
    <dbReference type="NCBI Taxonomy" id="1538125"/>
    <lineage>
        <taxon>Eukaryota</taxon>
        <taxon>Metazoa</taxon>
        <taxon>Ecdysozoa</taxon>
        <taxon>Arthropoda</taxon>
        <taxon>Chelicerata</taxon>
        <taxon>Arachnida</taxon>
        <taxon>Araneae</taxon>
        <taxon>Araneomorphae</taxon>
        <taxon>Entelegynae</taxon>
        <taxon>Araneoidea</taxon>
        <taxon>Araneidae</taxon>
        <taxon>Caerostris</taxon>
    </lineage>
</organism>
<feature type="region of interest" description="Disordered" evidence="1">
    <location>
        <begin position="54"/>
        <end position="100"/>
    </location>
</feature>
<evidence type="ECO:0000313" key="2">
    <source>
        <dbReference type="EMBL" id="GIX99066.1"/>
    </source>
</evidence>
<dbReference type="AlphaFoldDB" id="A0AAV4PSF2"/>
<evidence type="ECO:0000256" key="1">
    <source>
        <dbReference type="SAM" id="MobiDB-lite"/>
    </source>
</evidence>
<sequence length="116" mass="12940">MKLISLLISFNYKNSAEKTSSDIHKHCIKKINNICSWLGDMQLAWRYAAGILSISSDDGDDHGDRDGGGRGDHDDRDDDDHGGRDDDGHGGRDDGDHHDGDDALLLTPHWLRHSHR</sequence>
<keyword evidence="3" id="KW-1185">Reference proteome</keyword>
<reference evidence="2 3" key="1">
    <citation type="submission" date="2021-06" db="EMBL/GenBank/DDBJ databases">
        <title>Caerostris darwini draft genome.</title>
        <authorList>
            <person name="Kono N."/>
            <person name="Arakawa K."/>
        </authorList>
    </citation>
    <scope>NUCLEOTIDE SEQUENCE [LARGE SCALE GENOMIC DNA]</scope>
</reference>
<accession>A0AAV4PSF2</accession>
<dbReference type="EMBL" id="BPLQ01003267">
    <property type="protein sequence ID" value="GIX99066.1"/>
    <property type="molecule type" value="Genomic_DNA"/>
</dbReference>
<feature type="compositionally biased region" description="Basic and acidic residues" evidence="1">
    <location>
        <begin position="62"/>
        <end position="100"/>
    </location>
</feature>
<proteinExistence type="predicted"/>
<protein>
    <submittedName>
        <fullName evidence="2">Uncharacterized protein</fullName>
    </submittedName>
</protein>
<dbReference type="Proteomes" id="UP001054837">
    <property type="component" value="Unassembled WGS sequence"/>
</dbReference>
<comment type="caution">
    <text evidence="2">The sequence shown here is derived from an EMBL/GenBank/DDBJ whole genome shotgun (WGS) entry which is preliminary data.</text>
</comment>
<evidence type="ECO:0000313" key="3">
    <source>
        <dbReference type="Proteomes" id="UP001054837"/>
    </source>
</evidence>
<gene>
    <name evidence="2" type="ORF">CDAR_97381</name>
</gene>